<protein>
    <submittedName>
        <fullName evidence="4">YSIRK-type signal peptide-containing protein</fullName>
    </submittedName>
</protein>
<accession>A0ABM6W865</accession>
<organism evidence="4 5">
    <name type="scientific">Streptococcus sobrinus</name>
    <dbReference type="NCBI Taxonomy" id="1310"/>
    <lineage>
        <taxon>Bacteria</taxon>
        <taxon>Bacillati</taxon>
        <taxon>Bacillota</taxon>
        <taxon>Bacilli</taxon>
        <taxon>Lactobacillales</taxon>
        <taxon>Streptococcaceae</taxon>
        <taxon>Streptococcus</taxon>
    </lineage>
</organism>
<dbReference type="Pfam" id="PF04650">
    <property type="entry name" value="YSIRK_signal"/>
    <property type="match status" value="1"/>
</dbReference>
<feature type="domain" description="YSIRK Gram-positive signal peptide" evidence="3">
    <location>
        <begin position="3"/>
        <end position="27"/>
    </location>
</feature>
<dbReference type="NCBIfam" id="TIGR01168">
    <property type="entry name" value="YSIRK_signal"/>
    <property type="match status" value="1"/>
</dbReference>
<evidence type="ECO:0000313" key="4">
    <source>
        <dbReference type="EMBL" id="AWN21807.1"/>
    </source>
</evidence>
<keyword evidence="5" id="KW-1185">Reference proteome</keyword>
<dbReference type="GeneID" id="93924723"/>
<gene>
    <name evidence="4" type="ORF">DK182_09420</name>
</gene>
<dbReference type="Proteomes" id="UP000245369">
    <property type="component" value="Chromosome"/>
</dbReference>
<evidence type="ECO:0000259" key="3">
    <source>
        <dbReference type="Pfam" id="PF04650"/>
    </source>
</evidence>
<dbReference type="EMBL" id="CP029490">
    <property type="protein sequence ID" value="AWN21807.1"/>
    <property type="molecule type" value="Genomic_DNA"/>
</dbReference>
<dbReference type="RefSeq" id="WP_019769970.1">
    <property type="nucleotide sequence ID" value="NZ_CP029490.1"/>
</dbReference>
<dbReference type="InterPro" id="IPR005877">
    <property type="entry name" value="YSIRK_signal_dom"/>
</dbReference>
<reference evidence="4 5" key="1">
    <citation type="submission" date="2018-05" db="EMBL/GenBank/DDBJ databases">
        <title>Complete genome sequences of Streptococcus sobrinus.</title>
        <authorList>
            <person name="Sales M."/>
            <person name="Jensen P.A."/>
        </authorList>
    </citation>
    <scope>NUCLEOTIDE SEQUENCE [LARGE SCALE GENOMIC DNA]</scope>
    <source>
        <strain evidence="4 5">SL1</strain>
    </source>
</reference>
<evidence type="ECO:0000256" key="1">
    <source>
        <dbReference type="ARBA" id="ARBA00022729"/>
    </source>
</evidence>
<proteinExistence type="predicted"/>
<evidence type="ECO:0000256" key="2">
    <source>
        <dbReference type="SAM" id="MobiDB-lite"/>
    </source>
</evidence>
<feature type="region of interest" description="Disordered" evidence="2">
    <location>
        <begin position="35"/>
        <end position="89"/>
    </location>
</feature>
<name>A0ABM6W865_9STRE</name>
<keyword evidence="1" id="KW-0732">Signal</keyword>
<feature type="compositionally biased region" description="Polar residues" evidence="2">
    <location>
        <begin position="38"/>
        <end position="89"/>
    </location>
</feature>
<evidence type="ECO:0000313" key="5">
    <source>
        <dbReference type="Proteomes" id="UP000245369"/>
    </source>
</evidence>
<sequence length="89" mass="9089">MEKRTQRFSLRKYSFGLASIVLGTVVLAFGANPVSADETANGTSSENIASAQPTTASQSESTSAGQPATSNVAEDSAKSQTETANASTT</sequence>